<keyword evidence="4" id="KW-0378">Hydrolase</keyword>
<accession>A0A174PDP5</accession>
<keyword evidence="2 4" id="KW-0067">ATP-binding</keyword>
<name>A0A174PDP5_9FIRM</name>
<dbReference type="PANTHER" id="PTHR43158">
    <property type="entry name" value="SKFA PEPTIDE EXPORT ATP-BINDING PROTEIN SKFE"/>
    <property type="match status" value="1"/>
</dbReference>
<sequence>MLHIFYKHLFGKDTAMKLINYSLKVGKKKLLENVNISFDKKYINHILGSNGAGKSSFAKTCVGMLEFEGKIEENQEAILIGSSSNIPAEFTLDDVIKLLKKKFEAQKIMGLYDLLKLNKVSKNLQIKKMSDGQKQKIKLLAFLSADPKVIILDEFTNALDKNSSIDLYEFLMEYKKTHEAVIINITHNLSDLEYMEGKYYYINNLEITEIASKDEIVAMYIRGE</sequence>
<keyword evidence="1" id="KW-0547">Nucleotide-binding</keyword>
<dbReference type="EMBL" id="CZAY01000009">
    <property type="protein sequence ID" value="CUP56778.1"/>
    <property type="molecule type" value="Genomic_DNA"/>
</dbReference>
<dbReference type="AlphaFoldDB" id="A0A174PDP5"/>
<dbReference type="SUPFAM" id="SSF52540">
    <property type="entry name" value="P-loop containing nucleoside triphosphate hydrolases"/>
    <property type="match status" value="1"/>
</dbReference>
<organism evidence="4 5">
    <name type="scientific">Dorea longicatena</name>
    <dbReference type="NCBI Taxonomy" id="88431"/>
    <lineage>
        <taxon>Bacteria</taxon>
        <taxon>Bacillati</taxon>
        <taxon>Bacillota</taxon>
        <taxon>Clostridia</taxon>
        <taxon>Lachnospirales</taxon>
        <taxon>Lachnospiraceae</taxon>
        <taxon>Dorea</taxon>
    </lineage>
</organism>
<dbReference type="InterPro" id="IPR027417">
    <property type="entry name" value="P-loop_NTPase"/>
</dbReference>
<dbReference type="Gene3D" id="3.40.50.300">
    <property type="entry name" value="P-loop containing nucleotide triphosphate hydrolases"/>
    <property type="match status" value="1"/>
</dbReference>
<evidence type="ECO:0000313" key="4">
    <source>
        <dbReference type="EMBL" id="CUP56778.1"/>
    </source>
</evidence>
<dbReference type="GO" id="GO:0005524">
    <property type="term" value="F:ATP binding"/>
    <property type="evidence" value="ECO:0007669"/>
    <property type="project" value="UniProtKB-KW"/>
</dbReference>
<evidence type="ECO:0000259" key="3">
    <source>
        <dbReference type="PROSITE" id="PS50893"/>
    </source>
</evidence>
<reference evidence="4 5" key="1">
    <citation type="submission" date="2015-09" db="EMBL/GenBank/DDBJ databases">
        <authorList>
            <consortium name="Pathogen Informatics"/>
        </authorList>
    </citation>
    <scope>NUCLEOTIDE SEQUENCE [LARGE SCALE GENOMIC DNA]</scope>
    <source>
        <strain evidence="4 5">2789STDY5834914</strain>
    </source>
</reference>
<dbReference type="Proteomes" id="UP000095485">
    <property type="component" value="Unassembled WGS sequence"/>
</dbReference>
<evidence type="ECO:0000256" key="1">
    <source>
        <dbReference type="ARBA" id="ARBA00022741"/>
    </source>
</evidence>
<feature type="domain" description="ABC transporter" evidence="3">
    <location>
        <begin position="16"/>
        <end position="221"/>
    </location>
</feature>
<dbReference type="EC" id="3.6.3.-" evidence="4"/>
<dbReference type="PANTHER" id="PTHR43158:SF2">
    <property type="entry name" value="SKFA PEPTIDE EXPORT ATP-BINDING PROTEIN SKFE"/>
    <property type="match status" value="1"/>
</dbReference>
<gene>
    <name evidence="4" type="primary">znuC</name>
    <name evidence="4" type="ORF">ERS852526_01452</name>
</gene>
<dbReference type="PROSITE" id="PS50893">
    <property type="entry name" value="ABC_TRANSPORTER_2"/>
    <property type="match status" value="1"/>
</dbReference>
<dbReference type="OrthoDB" id="2233388at2"/>
<dbReference type="Pfam" id="PF00005">
    <property type="entry name" value="ABC_tran"/>
    <property type="match status" value="1"/>
</dbReference>
<dbReference type="GO" id="GO:0016887">
    <property type="term" value="F:ATP hydrolysis activity"/>
    <property type="evidence" value="ECO:0007669"/>
    <property type="project" value="InterPro"/>
</dbReference>
<protein>
    <submittedName>
        <fullName evidence="4">Zinc import ATP-binding protein ZnuC</fullName>
        <ecNumber evidence="4">3.6.3.-</ecNumber>
    </submittedName>
</protein>
<evidence type="ECO:0000313" key="5">
    <source>
        <dbReference type="Proteomes" id="UP000095485"/>
    </source>
</evidence>
<dbReference type="InterPro" id="IPR003439">
    <property type="entry name" value="ABC_transporter-like_ATP-bd"/>
</dbReference>
<evidence type="ECO:0000256" key="2">
    <source>
        <dbReference type="ARBA" id="ARBA00022840"/>
    </source>
</evidence>
<proteinExistence type="predicted"/>